<comment type="catalytic activity">
    <reaction evidence="10">
        <text>L-seryl-[protein] + ATP = O-phospho-L-seryl-[protein] + ADP + H(+)</text>
        <dbReference type="Rhea" id="RHEA:17989"/>
        <dbReference type="Rhea" id="RHEA-COMP:9863"/>
        <dbReference type="Rhea" id="RHEA-COMP:11604"/>
        <dbReference type="ChEBI" id="CHEBI:15378"/>
        <dbReference type="ChEBI" id="CHEBI:29999"/>
        <dbReference type="ChEBI" id="CHEBI:30616"/>
        <dbReference type="ChEBI" id="CHEBI:83421"/>
        <dbReference type="ChEBI" id="CHEBI:456216"/>
        <dbReference type="EC" id="2.7.11.1"/>
    </reaction>
</comment>
<dbReference type="CDD" id="cd05599">
    <property type="entry name" value="STKc_NDR_like"/>
    <property type="match status" value="1"/>
</dbReference>
<evidence type="ECO:0000256" key="9">
    <source>
        <dbReference type="ARBA" id="ARBA00047899"/>
    </source>
</evidence>
<evidence type="ECO:0000256" key="7">
    <source>
        <dbReference type="ARBA" id="ARBA00022777"/>
    </source>
</evidence>
<feature type="compositionally biased region" description="Low complexity" evidence="12">
    <location>
        <begin position="693"/>
        <end position="703"/>
    </location>
</feature>
<dbReference type="GO" id="GO:0004674">
    <property type="term" value="F:protein serine/threonine kinase activity"/>
    <property type="evidence" value="ECO:0007669"/>
    <property type="project" value="UniProtKB-KW"/>
</dbReference>
<protein>
    <recommendedName>
        <fullName evidence="2">non-specific serine/threonine protein kinase</fullName>
        <ecNumber evidence="2">2.7.11.1</ecNumber>
    </recommendedName>
</protein>
<sequence>MDNPKNNNQDQNFNPKDQDAMNQAQAANGKKKEFQISAATKDRVEAAKSYIERKYAKALQSDREFRENWELLQKKMACLNMDSVDKKIIEQDVMRQEFEFSRKKRQKLSPADYDPLSIIGRGAFGEVRVCREKKQNGRIVAVKKMKKQEMLQKNQINHVRAERDVLATVDNPWIVELYCSFQDSKHLYLVMEYLQGGDLMTVLMKKDILSEEESKFYASELVMAIDSVHKMNYIHRDLKPDNILLGRDGHIKLSDFGLCKHAEIKPKLLLGKEEEKIDFSKNPTALLTKRPEVYKRNRHLAYSTVGTPDYIAPEVFGQQGYTEIVDWWSLGVILFEMLVGYPPFFSEEPSTTCQKIINWRNTFNIPREAELSKDAEDLIRRLINDPINRLGVNGVHEIKAHPFFQGVDWKRLREKTPPYVPEVKDEIDVSNFDKFEEEEPWISHENNRKSKNRQQNFPFIGYTFKKNMESERSPIKKYLTEFDQIFVQNMQQQQQGGQGQQQQVQQNAQSNVPLQQQTQRSQKSPNHVNKPSESNVGDAHEFDDKTQINQLKQYQGAALKIGTNSLAQKNVNPTNPNQQAQQQLQGQQGYLVQNQTSQSGSQKAIRPPPSQENGYPPNNGNIQSINQNQIKLNQGQLPQIPQKIPANNINAQQISPRTLQLQQQINQQHPNNNGQLGVNKLQQSQLQQPELYNNSNSNNSSQNGPNGAIMKASQLPNSQLLTQGSTQGSQNNISGSGLNNPGHFLYKVNNANNAQQYASNSQQQLQQQQMTKMMQQNNNIANSNNINSFQQQQYMNASNLQLQQQNYLQQQQIQQQLTSSQIQKLQTSNYASNNMNGSGSTNQTSFRVNPNVSPRFQNDIPTGMVNSGNNNMQMGMNSSQNVNRNISPKVIPQNLQNNYGYNFFNRGGSPNKN</sequence>
<dbReference type="InterPro" id="IPR050839">
    <property type="entry name" value="Rho-assoc_Ser/Thr_Kinase"/>
</dbReference>
<gene>
    <name evidence="15" type="ORF">TTHERM_00035550</name>
</gene>
<dbReference type="InParanoid" id="Q22MG5"/>
<dbReference type="Pfam" id="PF00433">
    <property type="entry name" value="Pkinase_C"/>
    <property type="match status" value="1"/>
</dbReference>
<dbReference type="PANTHER" id="PTHR22988">
    <property type="entry name" value="MYOTONIC DYSTROPHY S/T KINASE-RELATED"/>
    <property type="match status" value="1"/>
</dbReference>
<dbReference type="FunFam" id="1.10.510.10:FF:000570">
    <property type="entry name" value="Non-specific serine/threonine protein kinase"/>
    <property type="match status" value="1"/>
</dbReference>
<dbReference type="GO" id="GO:0106310">
    <property type="term" value="F:protein serine kinase activity"/>
    <property type="evidence" value="ECO:0007669"/>
    <property type="project" value="RHEA"/>
</dbReference>
<dbReference type="InterPro" id="IPR000719">
    <property type="entry name" value="Prot_kinase_dom"/>
</dbReference>
<feature type="compositionally biased region" description="Polar residues" evidence="12">
    <location>
        <begin position="714"/>
        <end position="739"/>
    </location>
</feature>
<evidence type="ECO:0000256" key="5">
    <source>
        <dbReference type="ARBA" id="ARBA00022679"/>
    </source>
</evidence>
<dbReference type="InterPro" id="IPR017892">
    <property type="entry name" value="Pkinase_C"/>
</dbReference>
<organism evidence="15 16">
    <name type="scientific">Tetrahymena thermophila (strain SB210)</name>
    <dbReference type="NCBI Taxonomy" id="312017"/>
    <lineage>
        <taxon>Eukaryota</taxon>
        <taxon>Sar</taxon>
        <taxon>Alveolata</taxon>
        <taxon>Ciliophora</taxon>
        <taxon>Intramacronucleata</taxon>
        <taxon>Oligohymenophorea</taxon>
        <taxon>Hymenostomatida</taxon>
        <taxon>Tetrahymenina</taxon>
        <taxon>Tetrahymenidae</taxon>
        <taxon>Tetrahymena</taxon>
    </lineage>
</organism>
<evidence type="ECO:0000256" key="1">
    <source>
        <dbReference type="ARBA" id="ARBA00009903"/>
    </source>
</evidence>
<dbReference type="GO" id="GO:0005737">
    <property type="term" value="C:cytoplasm"/>
    <property type="evidence" value="ECO:0007669"/>
    <property type="project" value="UniProtKB-ARBA"/>
</dbReference>
<feature type="region of interest" description="Disordered" evidence="12">
    <location>
        <begin position="1"/>
        <end position="37"/>
    </location>
</feature>
<name>Q22MG5_TETTS</name>
<dbReference type="SMART" id="SM00133">
    <property type="entry name" value="S_TK_X"/>
    <property type="match status" value="1"/>
</dbReference>
<evidence type="ECO:0000259" key="13">
    <source>
        <dbReference type="PROSITE" id="PS50011"/>
    </source>
</evidence>
<keyword evidence="5" id="KW-0808">Transferase</keyword>
<dbReference type="EMBL" id="GG662720">
    <property type="protein sequence ID" value="EAR86370.3"/>
    <property type="molecule type" value="Genomic_DNA"/>
</dbReference>
<dbReference type="HOGENOM" id="CLU_346318_0_0_1"/>
<evidence type="ECO:0000256" key="12">
    <source>
        <dbReference type="SAM" id="MobiDB-lite"/>
    </source>
</evidence>
<dbReference type="PROSITE" id="PS50011">
    <property type="entry name" value="PROTEIN_KINASE_DOM"/>
    <property type="match status" value="1"/>
</dbReference>
<keyword evidence="7 15" id="KW-0418">Kinase</keyword>
<proteinExistence type="inferred from homology"/>
<dbReference type="Gene3D" id="1.10.510.10">
    <property type="entry name" value="Transferase(Phosphotransferase) domain 1"/>
    <property type="match status" value="1"/>
</dbReference>
<dbReference type="PROSITE" id="PS51285">
    <property type="entry name" value="AGC_KINASE_CTER"/>
    <property type="match status" value="1"/>
</dbReference>
<dbReference type="GO" id="GO:0005524">
    <property type="term" value="F:ATP binding"/>
    <property type="evidence" value="ECO:0007669"/>
    <property type="project" value="UniProtKB-UniRule"/>
</dbReference>
<feature type="domain" description="Protein kinase" evidence="13">
    <location>
        <begin position="113"/>
        <end position="404"/>
    </location>
</feature>
<dbReference type="InterPro" id="IPR000961">
    <property type="entry name" value="AGC-kinase_C"/>
</dbReference>
<dbReference type="PANTHER" id="PTHR22988:SF76">
    <property type="entry name" value="CHROMOSOME UNDETERMINED SCAFFOLD_135, WHOLE GENOME SHOTGUN SEQUENCE"/>
    <property type="match status" value="1"/>
</dbReference>
<feature type="binding site" evidence="11">
    <location>
        <position position="144"/>
    </location>
    <ligand>
        <name>ATP</name>
        <dbReference type="ChEBI" id="CHEBI:30616"/>
    </ligand>
</feature>
<dbReference type="GeneID" id="7847254"/>
<feature type="compositionally biased region" description="Low complexity" evidence="12">
    <location>
        <begin position="570"/>
        <end position="596"/>
    </location>
</feature>
<dbReference type="InterPro" id="IPR059233">
    <property type="entry name" value="MobB_NdrA/B/Cbk1"/>
</dbReference>
<evidence type="ECO:0000256" key="2">
    <source>
        <dbReference type="ARBA" id="ARBA00012513"/>
    </source>
</evidence>
<dbReference type="OrthoDB" id="3638488at2759"/>
<evidence type="ECO:0000259" key="14">
    <source>
        <dbReference type="PROSITE" id="PS51285"/>
    </source>
</evidence>
<feature type="compositionally biased region" description="Low complexity" evidence="12">
    <location>
        <begin position="490"/>
        <end position="512"/>
    </location>
</feature>
<keyword evidence="6 11" id="KW-0547">Nucleotide-binding</keyword>
<dbReference type="PROSITE" id="PS00108">
    <property type="entry name" value="PROTEIN_KINASE_ST"/>
    <property type="match status" value="1"/>
</dbReference>
<evidence type="ECO:0000256" key="3">
    <source>
        <dbReference type="ARBA" id="ARBA00022527"/>
    </source>
</evidence>
<keyword evidence="8 11" id="KW-0067">ATP-binding</keyword>
<dbReference type="Proteomes" id="UP000009168">
    <property type="component" value="Unassembled WGS sequence"/>
</dbReference>
<evidence type="ECO:0000256" key="6">
    <source>
        <dbReference type="ARBA" id="ARBA00022741"/>
    </source>
</evidence>
<dbReference type="KEGG" id="tet:TTHERM_00035550"/>
<evidence type="ECO:0000256" key="4">
    <source>
        <dbReference type="ARBA" id="ARBA00022553"/>
    </source>
</evidence>
<dbReference type="FunFam" id="3.30.200.20:FF:000192">
    <property type="entry name" value="Serine/threonine-protein kinase cot-1"/>
    <property type="match status" value="1"/>
</dbReference>
<dbReference type="EC" id="2.7.11.1" evidence="2"/>
<evidence type="ECO:0000256" key="11">
    <source>
        <dbReference type="PROSITE-ProRule" id="PRU10141"/>
    </source>
</evidence>
<keyword evidence="3" id="KW-0723">Serine/threonine-protein kinase</keyword>
<dbReference type="AlphaFoldDB" id="Q22MG5"/>
<evidence type="ECO:0000256" key="8">
    <source>
        <dbReference type="ARBA" id="ARBA00022840"/>
    </source>
</evidence>
<keyword evidence="4" id="KW-0597">Phosphoprotein</keyword>
<reference evidence="16" key="1">
    <citation type="journal article" date="2006" name="PLoS Biol.">
        <title>Macronuclear genome sequence of the ciliate Tetrahymena thermophila, a model eukaryote.</title>
        <authorList>
            <person name="Eisen J.A."/>
            <person name="Coyne R.S."/>
            <person name="Wu M."/>
            <person name="Wu D."/>
            <person name="Thiagarajan M."/>
            <person name="Wortman J.R."/>
            <person name="Badger J.H."/>
            <person name="Ren Q."/>
            <person name="Amedeo P."/>
            <person name="Jones K.M."/>
            <person name="Tallon L.J."/>
            <person name="Delcher A.L."/>
            <person name="Salzberg S.L."/>
            <person name="Silva J.C."/>
            <person name="Haas B.J."/>
            <person name="Majoros W.H."/>
            <person name="Farzad M."/>
            <person name="Carlton J.M."/>
            <person name="Smith R.K. Jr."/>
            <person name="Garg J."/>
            <person name="Pearlman R.E."/>
            <person name="Karrer K.M."/>
            <person name="Sun L."/>
            <person name="Manning G."/>
            <person name="Elde N.C."/>
            <person name="Turkewitz A.P."/>
            <person name="Asai D.J."/>
            <person name="Wilkes D.E."/>
            <person name="Wang Y."/>
            <person name="Cai H."/>
            <person name="Collins K."/>
            <person name="Stewart B.A."/>
            <person name="Lee S.R."/>
            <person name="Wilamowska K."/>
            <person name="Weinberg Z."/>
            <person name="Ruzzo W.L."/>
            <person name="Wloga D."/>
            <person name="Gaertig J."/>
            <person name="Frankel J."/>
            <person name="Tsao C.-C."/>
            <person name="Gorovsky M.A."/>
            <person name="Keeling P.J."/>
            <person name="Waller R.F."/>
            <person name="Patron N.J."/>
            <person name="Cherry J.M."/>
            <person name="Stover N.A."/>
            <person name="Krieger C.J."/>
            <person name="del Toro C."/>
            <person name="Ryder H.F."/>
            <person name="Williamson S.C."/>
            <person name="Barbeau R.A."/>
            <person name="Hamilton E.P."/>
            <person name="Orias E."/>
        </authorList>
    </citation>
    <scope>NUCLEOTIDE SEQUENCE [LARGE SCALE GENOMIC DNA]</scope>
    <source>
        <strain evidence="16">SB210</strain>
    </source>
</reference>
<feature type="domain" description="AGC-kinase C-terminal" evidence="14">
    <location>
        <begin position="405"/>
        <end position="474"/>
    </location>
</feature>
<feature type="compositionally biased region" description="Polar residues" evidence="12">
    <location>
        <begin position="513"/>
        <end position="535"/>
    </location>
</feature>
<dbReference type="InterPro" id="IPR011009">
    <property type="entry name" value="Kinase-like_dom_sf"/>
</dbReference>
<feature type="region of interest" description="Disordered" evidence="12">
    <location>
        <begin position="490"/>
        <end position="541"/>
    </location>
</feature>
<dbReference type="CDD" id="cd21742">
    <property type="entry name" value="MobB_NDR_LATS-like"/>
    <property type="match status" value="1"/>
</dbReference>
<evidence type="ECO:0000256" key="10">
    <source>
        <dbReference type="ARBA" id="ARBA00048679"/>
    </source>
</evidence>
<dbReference type="InterPro" id="IPR008271">
    <property type="entry name" value="Ser/Thr_kinase_AS"/>
</dbReference>
<evidence type="ECO:0000313" key="16">
    <source>
        <dbReference type="Proteomes" id="UP000009168"/>
    </source>
</evidence>
<feature type="region of interest" description="Disordered" evidence="12">
    <location>
        <begin position="691"/>
        <end position="741"/>
    </location>
</feature>
<comment type="catalytic activity">
    <reaction evidence="9">
        <text>L-threonyl-[protein] + ATP = O-phospho-L-threonyl-[protein] + ADP + H(+)</text>
        <dbReference type="Rhea" id="RHEA:46608"/>
        <dbReference type="Rhea" id="RHEA-COMP:11060"/>
        <dbReference type="Rhea" id="RHEA-COMP:11605"/>
        <dbReference type="ChEBI" id="CHEBI:15378"/>
        <dbReference type="ChEBI" id="CHEBI:30013"/>
        <dbReference type="ChEBI" id="CHEBI:30616"/>
        <dbReference type="ChEBI" id="CHEBI:61977"/>
        <dbReference type="ChEBI" id="CHEBI:456216"/>
        <dbReference type="EC" id="2.7.11.1"/>
    </reaction>
</comment>
<comment type="similarity">
    <text evidence="1">Belongs to the protein kinase superfamily. AGC Ser/Thr protein kinase family.</text>
</comment>
<evidence type="ECO:0000313" key="15">
    <source>
        <dbReference type="EMBL" id="EAR86370.3"/>
    </source>
</evidence>
<feature type="region of interest" description="Disordered" evidence="12">
    <location>
        <begin position="567"/>
        <end position="624"/>
    </location>
</feature>
<dbReference type="RefSeq" id="XP_977055.3">
    <property type="nucleotide sequence ID" value="XM_971962.3"/>
</dbReference>
<accession>Q22MG5</accession>
<keyword evidence="16" id="KW-1185">Reference proteome</keyword>
<dbReference type="SUPFAM" id="SSF56112">
    <property type="entry name" value="Protein kinase-like (PK-like)"/>
    <property type="match status" value="1"/>
</dbReference>
<feature type="compositionally biased region" description="Low complexity" evidence="12">
    <location>
        <begin position="1"/>
        <end position="28"/>
    </location>
</feature>
<dbReference type="Pfam" id="PF00069">
    <property type="entry name" value="Pkinase"/>
    <property type="match status" value="1"/>
</dbReference>
<dbReference type="SMART" id="SM00220">
    <property type="entry name" value="S_TKc"/>
    <property type="match status" value="1"/>
</dbReference>
<dbReference type="STRING" id="312017.Q22MG5"/>
<dbReference type="eggNOG" id="KOG0605">
    <property type="taxonomic scope" value="Eukaryota"/>
</dbReference>
<dbReference type="Gene3D" id="3.30.200.20">
    <property type="entry name" value="Phosphorylase Kinase, domain 1"/>
    <property type="match status" value="1"/>
</dbReference>
<dbReference type="PROSITE" id="PS00107">
    <property type="entry name" value="PROTEIN_KINASE_ATP"/>
    <property type="match status" value="1"/>
</dbReference>
<dbReference type="InterPro" id="IPR017441">
    <property type="entry name" value="Protein_kinase_ATP_BS"/>
</dbReference>